<accession>L8HFN3</accession>
<evidence type="ECO:0000313" key="2">
    <source>
        <dbReference type="Proteomes" id="UP000011083"/>
    </source>
</evidence>
<dbReference type="EMBL" id="KB007857">
    <property type="protein sequence ID" value="ELR23236.1"/>
    <property type="molecule type" value="Genomic_DNA"/>
</dbReference>
<gene>
    <name evidence="1" type="ORF">ACA1_068200</name>
</gene>
<dbReference type="Proteomes" id="UP000011083">
    <property type="component" value="Unassembled WGS sequence"/>
</dbReference>
<dbReference type="STRING" id="1257118.L8HFN3"/>
<dbReference type="OrthoDB" id="276261at2759"/>
<dbReference type="RefSeq" id="XP_004352764.1">
    <property type="nucleotide sequence ID" value="XM_004352712.1"/>
</dbReference>
<proteinExistence type="predicted"/>
<dbReference type="VEuPathDB" id="AmoebaDB:ACA1_068200"/>
<dbReference type="GeneID" id="14924209"/>
<keyword evidence="2" id="KW-1185">Reference proteome</keyword>
<evidence type="ECO:0000313" key="1">
    <source>
        <dbReference type="EMBL" id="ELR23236.1"/>
    </source>
</evidence>
<protein>
    <submittedName>
        <fullName evidence="1">MutS, putative</fullName>
    </submittedName>
</protein>
<dbReference type="KEGG" id="acan:ACA1_068200"/>
<name>L8HFN3_ACACF</name>
<sequence>MKEVGLAIMDLRRPELLLTQFTDSKSYSFTTSKLVLLPNTAIGSELYEAIKENFKDTDVIDVNRKYFSESYGAQTVSRLVVPENSSIEHSVSSK</sequence>
<dbReference type="AlphaFoldDB" id="L8HFN3"/>
<organism evidence="1 2">
    <name type="scientific">Acanthamoeba castellanii (strain ATCC 30010 / Neff)</name>
    <dbReference type="NCBI Taxonomy" id="1257118"/>
    <lineage>
        <taxon>Eukaryota</taxon>
        <taxon>Amoebozoa</taxon>
        <taxon>Discosea</taxon>
        <taxon>Longamoebia</taxon>
        <taxon>Centramoebida</taxon>
        <taxon>Acanthamoebidae</taxon>
        <taxon>Acanthamoeba</taxon>
    </lineage>
</organism>
<reference evidence="1 2" key="1">
    <citation type="journal article" date="2013" name="Genome Biol.">
        <title>Genome of Acanthamoeba castellanii highlights extensive lateral gene transfer and early evolution of tyrosine kinase signaling.</title>
        <authorList>
            <person name="Clarke M."/>
            <person name="Lohan A.J."/>
            <person name="Liu B."/>
            <person name="Lagkouvardos I."/>
            <person name="Roy S."/>
            <person name="Zafar N."/>
            <person name="Bertelli C."/>
            <person name="Schilde C."/>
            <person name="Kianianmomeni A."/>
            <person name="Burglin T.R."/>
            <person name="Frech C."/>
            <person name="Turcotte B."/>
            <person name="Kopec K.O."/>
            <person name="Synnott J.M."/>
            <person name="Choo C."/>
            <person name="Paponov I."/>
            <person name="Finkler A."/>
            <person name="Soon Heng Tan C."/>
            <person name="Hutchins A.P."/>
            <person name="Weinmeier T."/>
            <person name="Rattei T."/>
            <person name="Chu J.S."/>
            <person name="Gimenez G."/>
            <person name="Irimia M."/>
            <person name="Rigden D.J."/>
            <person name="Fitzpatrick D.A."/>
            <person name="Lorenzo-Morales J."/>
            <person name="Bateman A."/>
            <person name="Chiu C.H."/>
            <person name="Tang P."/>
            <person name="Hegemann P."/>
            <person name="Fromm H."/>
            <person name="Raoult D."/>
            <person name="Greub G."/>
            <person name="Miranda-Saavedra D."/>
            <person name="Chen N."/>
            <person name="Nash P."/>
            <person name="Ginger M.L."/>
            <person name="Horn M."/>
            <person name="Schaap P."/>
            <person name="Caler L."/>
            <person name="Loftus B."/>
        </authorList>
    </citation>
    <scope>NUCLEOTIDE SEQUENCE [LARGE SCALE GENOMIC DNA]</scope>
    <source>
        <strain evidence="1 2">Neff</strain>
    </source>
</reference>